<dbReference type="PANTHER" id="PTHR30006">
    <property type="entry name" value="THIAMINE-BINDING PERIPLASMIC PROTEIN-RELATED"/>
    <property type="match status" value="1"/>
</dbReference>
<evidence type="ECO:0000313" key="2">
    <source>
        <dbReference type="EMBL" id="TCK16593.1"/>
    </source>
</evidence>
<dbReference type="OrthoDB" id="8673316at2"/>
<dbReference type="Pfam" id="PF13531">
    <property type="entry name" value="SBP_bac_11"/>
    <property type="match status" value="1"/>
</dbReference>
<dbReference type="PANTHER" id="PTHR30006:SF25">
    <property type="entry name" value="PHOSPHOGLYCERATE TRANSPORT REGULATORY PROTEIN PGTC"/>
    <property type="match status" value="1"/>
</dbReference>
<dbReference type="Proteomes" id="UP000295030">
    <property type="component" value="Unassembled WGS sequence"/>
</dbReference>
<name>A0A4R1H854_ANCAQ</name>
<sequence>MSRFIARLIPAGALAVSVGYALLLALSVGAHAQTMTRFPSVGTPSDTLSIHAATDLYALAPLIQDFQKLAPGTTVEILEYVTNDLFSAAARACHERRPLGDVLLSSSVDQLVKLANDGCAQRVDGPNLPRAPRWANWRDEVFGFTFEPIVMVYNRDSVPAADVPRTHLELAELLRREADRYRGRVGTYDVRLSGIGYLLAFNDARQTTTTYGRLLESLGRAQVVVRCCTSEILDEVAAGRLLIGYNMLGSYAYERVRRGQPIGIIMPADYTLVLSRGAMVPAHSPNPALAARFVDYLLSERGQSVGRSQSFFFGLDGAAPPGIEGPDVVTSGIARPIAVGPTLLAVQDAARRKRFLEDWSQSMIQTAP</sequence>
<keyword evidence="3" id="KW-1185">Reference proteome</keyword>
<organism evidence="2 3">
    <name type="scientific">Ancylobacter aquaticus</name>
    <dbReference type="NCBI Taxonomy" id="100"/>
    <lineage>
        <taxon>Bacteria</taxon>
        <taxon>Pseudomonadati</taxon>
        <taxon>Pseudomonadota</taxon>
        <taxon>Alphaproteobacteria</taxon>
        <taxon>Hyphomicrobiales</taxon>
        <taxon>Xanthobacteraceae</taxon>
        <taxon>Ancylobacter</taxon>
    </lineage>
</organism>
<evidence type="ECO:0000313" key="3">
    <source>
        <dbReference type="Proteomes" id="UP000295030"/>
    </source>
</evidence>
<accession>A0A4R1H854</accession>
<dbReference type="EMBL" id="SMFY01000008">
    <property type="protein sequence ID" value="TCK16593.1"/>
    <property type="molecule type" value="Genomic_DNA"/>
</dbReference>
<dbReference type="Gene3D" id="3.40.190.10">
    <property type="entry name" value="Periplasmic binding protein-like II"/>
    <property type="match status" value="2"/>
</dbReference>
<evidence type="ECO:0000256" key="1">
    <source>
        <dbReference type="ARBA" id="ARBA00022729"/>
    </source>
</evidence>
<dbReference type="RefSeq" id="WP_131837505.1">
    <property type="nucleotide sequence ID" value="NZ_SMFY01000008.1"/>
</dbReference>
<dbReference type="SUPFAM" id="SSF53850">
    <property type="entry name" value="Periplasmic binding protein-like II"/>
    <property type="match status" value="1"/>
</dbReference>
<gene>
    <name evidence="2" type="ORF">EV667_4491</name>
</gene>
<keyword evidence="1" id="KW-0732">Signal</keyword>
<protein>
    <submittedName>
        <fullName evidence="2">Iron(III) transport system substrate-binding protein</fullName>
    </submittedName>
</protein>
<proteinExistence type="predicted"/>
<dbReference type="AlphaFoldDB" id="A0A4R1H854"/>
<dbReference type="GO" id="GO:0030288">
    <property type="term" value="C:outer membrane-bounded periplasmic space"/>
    <property type="evidence" value="ECO:0007669"/>
    <property type="project" value="TreeGrafter"/>
</dbReference>
<comment type="caution">
    <text evidence="2">The sequence shown here is derived from an EMBL/GenBank/DDBJ whole genome shotgun (WGS) entry which is preliminary data.</text>
</comment>
<reference evidence="2 3" key="1">
    <citation type="submission" date="2019-03" db="EMBL/GenBank/DDBJ databases">
        <title>Genomic Encyclopedia of Type Strains, Phase IV (KMG-IV): sequencing the most valuable type-strain genomes for metagenomic binning, comparative biology and taxonomic classification.</title>
        <authorList>
            <person name="Goeker M."/>
        </authorList>
    </citation>
    <scope>NUCLEOTIDE SEQUENCE [LARGE SCALE GENOMIC DNA]</scope>
    <source>
        <strain evidence="2 3">DSM 101</strain>
    </source>
</reference>